<proteinExistence type="predicted"/>
<reference evidence="2 3" key="1">
    <citation type="submission" date="2020-01" db="EMBL/GenBank/DDBJ databases">
        <title>Investigation of new actinobacteria for the biodesulphurisation of diesel fuel.</title>
        <authorList>
            <person name="Athi Narayanan S.M."/>
        </authorList>
    </citation>
    <scope>NUCLEOTIDE SEQUENCE [LARGE SCALE GENOMIC DNA]</scope>
    <source>
        <strain evidence="2 3">213E</strain>
    </source>
</reference>
<evidence type="ECO:0000313" key="3">
    <source>
        <dbReference type="Proteomes" id="UP000466307"/>
    </source>
</evidence>
<evidence type="ECO:0000259" key="1">
    <source>
        <dbReference type="Pfam" id="PF10615"/>
    </source>
</evidence>
<gene>
    <name evidence="2" type="ORF">GYA93_21090</name>
</gene>
<dbReference type="AlphaFoldDB" id="A0A7K3LVC2"/>
<sequence length="258" mass="27652">MTRAITDRPSDAEVIATACRRAGAAMIAVETTGGGAPTPAPASVDLVHLFESQAFLLIPTDSDIIPLAGNSPDGVPAIVEITDCAPIDLRERVRSLIWLNGTAHPVPRDLERDLALEIATEHPNGGLLDIGHGRSMIRLQVDTAVVASSSGAACVPAAELAVADPDPFWEYEGEWIAHLDADHADMVGQLARRLPRDLRRGRVRPLGLDRFGIRFRIEGIDGDSDVRLPFPRPVADVAELSRALRSLAGCPFMNSLPD</sequence>
<dbReference type="InterPro" id="IPR019595">
    <property type="entry name" value="DUF2470"/>
</dbReference>
<evidence type="ECO:0000313" key="2">
    <source>
        <dbReference type="EMBL" id="NDK92046.1"/>
    </source>
</evidence>
<comment type="caution">
    <text evidence="2">The sequence shown here is derived from an EMBL/GenBank/DDBJ whole genome shotgun (WGS) entry which is preliminary data.</text>
</comment>
<keyword evidence="3" id="KW-1185">Reference proteome</keyword>
<dbReference type="EMBL" id="JAADZU010000096">
    <property type="protein sequence ID" value="NDK92046.1"/>
    <property type="molecule type" value="Genomic_DNA"/>
</dbReference>
<dbReference type="Proteomes" id="UP000466307">
    <property type="component" value="Unassembled WGS sequence"/>
</dbReference>
<dbReference type="InterPro" id="IPR037119">
    <property type="entry name" value="Haem_oxidase_HugZ-like_sf"/>
</dbReference>
<feature type="domain" description="DUF2470" evidence="1">
    <location>
        <begin position="174"/>
        <end position="244"/>
    </location>
</feature>
<name>A0A7K3LVC2_9ACTN</name>
<dbReference type="Gene3D" id="3.20.180.10">
    <property type="entry name" value="PNP-oxidase-like"/>
    <property type="match status" value="1"/>
</dbReference>
<dbReference type="SUPFAM" id="SSF50475">
    <property type="entry name" value="FMN-binding split barrel"/>
    <property type="match status" value="1"/>
</dbReference>
<organism evidence="2 3">
    <name type="scientific">Gordonia desulfuricans</name>
    <dbReference type="NCBI Taxonomy" id="89051"/>
    <lineage>
        <taxon>Bacteria</taxon>
        <taxon>Bacillati</taxon>
        <taxon>Actinomycetota</taxon>
        <taxon>Actinomycetes</taxon>
        <taxon>Mycobacteriales</taxon>
        <taxon>Gordoniaceae</taxon>
        <taxon>Gordonia</taxon>
    </lineage>
</organism>
<dbReference type="Pfam" id="PF10615">
    <property type="entry name" value="DUF2470"/>
    <property type="match status" value="1"/>
</dbReference>
<accession>A0A7K3LVC2</accession>
<protein>
    <submittedName>
        <fullName evidence="2">DUF2470 domain-containing protein</fullName>
    </submittedName>
</protein>
<dbReference type="RefSeq" id="WP_059039443.1">
    <property type="nucleotide sequence ID" value="NZ_JAADZU010000096.1"/>
</dbReference>